<reference key="2">
    <citation type="submission" date="2011-10" db="EMBL/GenBank/DDBJ databases">
        <title>The genome and transcriptome sequence of Clonorchis sinensis provide insights into the carcinogenic liver fluke.</title>
        <authorList>
            <person name="Wang X."/>
            <person name="Huang Y."/>
            <person name="Chen W."/>
            <person name="Liu H."/>
            <person name="Guo L."/>
            <person name="Chen Y."/>
            <person name="Luo F."/>
            <person name="Zhou W."/>
            <person name="Sun J."/>
            <person name="Mao Q."/>
            <person name="Liang P."/>
            <person name="Zhou C."/>
            <person name="Tian Y."/>
            <person name="Men J."/>
            <person name="Lv X."/>
            <person name="Huang L."/>
            <person name="Zhou J."/>
            <person name="Hu Y."/>
            <person name="Li R."/>
            <person name="Zhang F."/>
            <person name="Lei H."/>
            <person name="Li X."/>
            <person name="Hu X."/>
            <person name="Liang C."/>
            <person name="Xu J."/>
            <person name="Wu Z."/>
            <person name="Yu X."/>
        </authorList>
    </citation>
    <scope>NUCLEOTIDE SEQUENCE</scope>
    <source>
        <strain>Henan</strain>
    </source>
</reference>
<evidence type="ECO:0000256" key="1">
    <source>
        <dbReference type="SAM" id="MobiDB-lite"/>
    </source>
</evidence>
<evidence type="ECO:0000313" key="2">
    <source>
        <dbReference type="EMBL" id="GAA50603.1"/>
    </source>
</evidence>
<accession>G7YCB9</accession>
<keyword evidence="3" id="KW-1185">Reference proteome</keyword>
<evidence type="ECO:0000313" key="3">
    <source>
        <dbReference type="Proteomes" id="UP000008909"/>
    </source>
</evidence>
<feature type="region of interest" description="Disordered" evidence="1">
    <location>
        <begin position="242"/>
        <end position="274"/>
    </location>
</feature>
<dbReference type="Proteomes" id="UP000008909">
    <property type="component" value="Unassembled WGS sequence"/>
</dbReference>
<organism evidence="2 3">
    <name type="scientific">Clonorchis sinensis</name>
    <name type="common">Chinese liver fluke</name>
    <dbReference type="NCBI Taxonomy" id="79923"/>
    <lineage>
        <taxon>Eukaryota</taxon>
        <taxon>Metazoa</taxon>
        <taxon>Spiralia</taxon>
        <taxon>Lophotrochozoa</taxon>
        <taxon>Platyhelminthes</taxon>
        <taxon>Trematoda</taxon>
        <taxon>Digenea</taxon>
        <taxon>Opisthorchiida</taxon>
        <taxon>Opisthorchiata</taxon>
        <taxon>Opisthorchiidae</taxon>
        <taxon>Clonorchis</taxon>
    </lineage>
</organism>
<sequence length="305" mass="34683">MLRPRDSAYILQGRSMRVFFALIANEEPDLSGFRFLRDVPISRNSVPRGLIRTPADSSLFIQMNVSRKGQLPNLMSTVSTRNTLRYLEYRTTRNLVVNSTVMGSAVQPSSMRRWCSLVIANQMGILDDRIDEKVNLFYPKQDEKLDQITEVGALNLPENAVIYVKTLTRPSHPMHYLSANGTVVKSVTRDKVIAVESRWITHKRLLKVLNTCPAPNLVQMLLRQSFSCSTLSVPNCHATRRKHESWDTAKLPKPRHGKSRGTGRARTTDLPEQDSEHDVMWNIVEVVNRAVSNRSVHMTEACRCL</sequence>
<dbReference type="EMBL" id="DF143061">
    <property type="protein sequence ID" value="GAA50603.1"/>
    <property type="molecule type" value="Genomic_DNA"/>
</dbReference>
<gene>
    <name evidence="2" type="ORF">CLF_104782</name>
</gene>
<protein>
    <submittedName>
        <fullName evidence="2">Uncharacterized protein</fullName>
    </submittedName>
</protein>
<name>G7YCB9_CLOSI</name>
<proteinExistence type="predicted"/>
<reference evidence="2" key="1">
    <citation type="journal article" date="2011" name="Genome Biol.">
        <title>The draft genome of the carcinogenic human liver fluke Clonorchis sinensis.</title>
        <authorList>
            <person name="Wang X."/>
            <person name="Chen W."/>
            <person name="Huang Y."/>
            <person name="Sun J."/>
            <person name="Men J."/>
            <person name="Liu H."/>
            <person name="Luo F."/>
            <person name="Guo L."/>
            <person name="Lv X."/>
            <person name="Deng C."/>
            <person name="Zhou C."/>
            <person name="Fan Y."/>
            <person name="Li X."/>
            <person name="Huang L."/>
            <person name="Hu Y."/>
            <person name="Liang C."/>
            <person name="Hu X."/>
            <person name="Xu J."/>
            <person name="Yu X."/>
        </authorList>
    </citation>
    <scope>NUCLEOTIDE SEQUENCE [LARGE SCALE GENOMIC DNA]</scope>
    <source>
        <strain evidence="2">Henan</strain>
    </source>
</reference>
<feature type="compositionally biased region" description="Basic residues" evidence="1">
    <location>
        <begin position="252"/>
        <end position="263"/>
    </location>
</feature>
<dbReference type="AlphaFoldDB" id="G7YCB9"/>